<accession>A0AA39R5F3</accession>
<dbReference type="PANTHER" id="PTHR10924">
    <property type="entry name" value="MAJOR FACILITATOR SUPERFAMILY PROTEIN-RELATED"/>
    <property type="match status" value="1"/>
</dbReference>
<evidence type="ECO:0000256" key="2">
    <source>
        <dbReference type="ARBA" id="ARBA00022692"/>
    </source>
</evidence>
<protein>
    <recommendedName>
        <fullName evidence="8">MFS general substrate transporter</fullName>
    </recommendedName>
</protein>
<feature type="transmembrane region" description="Helical" evidence="5">
    <location>
        <begin position="152"/>
        <end position="169"/>
    </location>
</feature>
<evidence type="ECO:0000256" key="5">
    <source>
        <dbReference type="SAM" id="Phobius"/>
    </source>
</evidence>
<dbReference type="EMBL" id="JAFEKC020000006">
    <property type="protein sequence ID" value="KAK0514145.1"/>
    <property type="molecule type" value="Genomic_DNA"/>
</dbReference>
<keyword evidence="2 5" id="KW-0812">Transmembrane</keyword>
<feature type="transmembrane region" description="Helical" evidence="5">
    <location>
        <begin position="361"/>
        <end position="381"/>
    </location>
</feature>
<feature type="transmembrane region" description="Helical" evidence="5">
    <location>
        <begin position="123"/>
        <end position="145"/>
    </location>
</feature>
<dbReference type="InterPro" id="IPR036259">
    <property type="entry name" value="MFS_trans_sf"/>
</dbReference>
<feature type="transmembrane region" description="Helical" evidence="5">
    <location>
        <begin position="335"/>
        <end position="355"/>
    </location>
</feature>
<dbReference type="Gene3D" id="1.20.1250.20">
    <property type="entry name" value="MFS general substrate transporter like domains"/>
    <property type="match status" value="2"/>
</dbReference>
<feature type="transmembrane region" description="Helical" evidence="5">
    <location>
        <begin position="298"/>
        <end position="323"/>
    </location>
</feature>
<dbReference type="GO" id="GO:0016020">
    <property type="term" value="C:membrane"/>
    <property type="evidence" value="ECO:0007669"/>
    <property type="project" value="UniProtKB-SubCell"/>
</dbReference>
<feature type="transmembrane region" description="Helical" evidence="5">
    <location>
        <begin position="248"/>
        <end position="266"/>
    </location>
</feature>
<evidence type="ECO:0008006" key="8">
    <source>
        <dbReference type="Google" id="ProtNLM"/>
    </source>
</evidence>
<evidence type="ECO:0000256" key="3">
    <source>
        <dbReference type="ARBA" id="ARBA00022989"/>
    </source>
</evidence>
<reference evidence="6" key="1">
    <citation type="submission" date="2023-03" db="EMBL/GenBank/DDBJ databases">
        <title>Complete genome of Cladonia borealis.</title>
        <authorList>
            <person name="Park H."/>
        </authorList>
    </citation>
    <scope>NUCLEOTIDE SEQUENCE</scope>
    <source>
        <strain evidence="6">ANT050790</strain>
    </source>
</reference>
<dbReference type="Proteomes" id="UP001166286">
    <property type="component" value="Unassembled WGS sequence"/>
</dbReference>
<keyword evidence="3 5" id="KW-1133">Transmembrane helix</keyword>
<organism evidence="6 7">
    <name type="scientific">Cladonia borealis</name>
    <dbReference type="NCBI Taxonomy" id="184061"/>
    <lineage>
        <taxon>Eukaryota</taxon>
        <taxon>Fungi</taxon>
        <taxon>Dikarya</taxon>
        <taxon>Ascomycota</taxon>
        <taxon>Pezizomycotina</taxon>
        <taxon>Lecanoromycetes</taxon>
        <taxon>OSLEUM clade</taxon>
        <taxon>Lecanoromycetidae</taxon>
        <taxon>Lecanorales</taxon>
        <taxon>Lecanorineae</taxon>
        <taxon>Cladoniaceae</taxon>
        <taxon>Cladonia</taxon>
    </lineage>
</organism>
<dbReference type="PANTHER" id="PTHR10924:SF6">
    <property type="entry name" value="SOLUTE CARRIER FAMILY 49 MEMBER A3"/>
    <property type="match status" value="1"/>
</dbReference>
<dbReference type="GO" id="GO:0022857">
    <property type="term" value="F:transmembrane transporter activity"/>
    <property type="evidence" value="ECO:0007669"/>
    <property type="project" value="InterPro"/>
</dbReference>
<keyword evidence="7" id="KW-1185">Reference proteome</keyword>
<keyword evidence="4 5" id="KW-0472">Membrane</keyword>
<dbReference type="SUPFAM" id="SSF103473">
    <property type="entry name" value="MFS general substrate transporter"/>
    <property type="match status" value="1"/>
</dbReference>
<feature type="transmembrane region" description="Helical" evidence="5">
    <location>
        <begin position="388"/>
        <end position="410"/>
    </location>
</feature>
<proteinExistence type="predicted"/>
<evidence type="ECO:0000256" key="1">
    <source>
        <dbReference type="ARBA" id="ARBA00004141"/>
    </source>
</evidence>
<dbReference type="InterPro" id="IPR049680">
    <property type="entry name" value="FLVCR1-2_SLC49-like"/>
</dbReference>
<sequence length="432" mass="47202">MQTTHVEQNPSDSEVEHLLHKDEDWMEMAGLEHERSGDESQQSHVERIYSDEELEATRTRSIPEGDEAALANGEHVVYRVYKIRWFGLTQLILLNIIVSWDWLSYAPVANTAADFFSTNPSIINWLSTGFFFAFVIASPATIWTLHTGGPRLAIITSSLLILLGNWIRYGGTRTSPPSFGLTLFGQILIGFAQPFVLSAPTRYSDIWFSPSGRVSATAIASLANPFGGALGQLINPFLATRASQIPSMTLYVALISTIATIPSFFIPSHPPTPVSPSSTHTPPKIRQTLSLLSKNPTFYLILLPFSIYVGFFNSLSSLLTQILTPYSFSESESGIAGAVLILVGLLSAAITSPVIDRTKAYLPFIRILVPVIAASYLAFIWAPGTRSLVAPFIILAVLGAASFSLVPVALEWLVEVTWPVGPEASKPESRLH</sequence>
<dbReference type="Pfam" id="PF07690">
    <property type="entry name" value="MFS_1"/>
    <property type="match status" value="1"/>
</dbReference>
<gene>
    <name evidence="6" type="ORF">JMJ35_003867</name>
</gene>
<dbReference type="AlphaFoldDB" id="A0AA39R5F3"/>
<feature type="transmembrane region" description="Helical" evidence="5">
    <location>
        <begin position="181"/>
        <end position="199"/>
    </location>
</feature>
<name>A0AA39R5F3_9LECA</name>
<comment type="caution">
    <text evidence="6">The sequence shown here is derived from an EMBL/GenBank/DDBJ whole genome shotgun (WGS) entry which is preliminary data.</text>
</comment>
<evidence type="ECO:0000256" key="4">
    <source>
        <dbReference type="ARBA" id="ARBA00023136"/>
    </source>
</evidence>
<evidence type="ECO:0000313" key="7">
    <source>
        <dbReference type="Proteomes" id="UP001166286"/>
    </source>
</evidence>
<dbReference type="InterPro" id="IPR011701">
    <property type="entry name" value="MFS"/>
</dbReference>
<comment type="subcellular location">
    <subcellularLocation>
        <location evidence="1">Membrane</location>
        <topology evidence="1">Multi-pass membrane protein</topology>
    </subcellularLocation>
</comment>
<evidence type="ECO:0000313" key="6">
    <source>
        <dbReference type="EMBL" id="KAK0514145.1"/>
    </source>
</evidence>